<reference evidence="1" key="1">
    <citation type="submission" date="2017-10" db="EMBL/GenBank/DDBJ databases">
        <authorList>
            <person name="Colston S.M."/>
            <person name="Graf J."/>
        </authorList>
    </citation>
    <scope>NUCLEOTIDE SEQUENCE</scope>
    <source>
        <strain evidence="1">BAQ071013-135</strain>
    </source>
</reference>
<dbReference type="EMBL" id="PDXJ01000026">
    <property type="protein sequence ID" value="TND51829.1"/>
    <property type="molecule type" value="Genomic_DNA"/>
</dbReference>
<protein>
    <submittedName>
        <fullName evidence="1">Uncharacterized protein</fullName>
    </submittedName>
</protein>
<comment type="caution">
    <text evidence="1">The sequence shown here is derived from an EMBL/GenBank/DDBJ whole genome shotgun (WGS) entry which is preliminary data.</text>
</comment>
<gene>
    <name evidence="1" type="ORF">CF123_18340</name>
</gene>
<dbReference type="AlphaFoldDB" id="A0AAX2UP24"/>
<dbReference type="RefSeq" id="WP_107961331.1">
    <property type="nucleotide sequence ID" value="NZ_AP027934.1"/>
</dbReference>
<evidence type="ECO:0000313" key="2">
    <source>
        <dbReference type="Proteomes" id="UP000796104"/>
    </source>
</evidence>
<proteinExistence type="predicted"/>
<sequence>MTTNNVIQDQGTCECILEPSGKGGLEGYVSGEKYRYMHMSHDKHGKPYYRVFPSDLWPDYYETCDESLFRAHFTITEKEMAK</sequence>
<reference evidence="1" key="2">
    <citation type="journal article" date="2019" name="PLoS ONE">
        <title>Identification and characterization of putative Aeromonas spp. T3SS effectors.</title>
        <authorList>
            <person name="Rangel L.T."/>
            <person name="Marden J."/>
            <person name="Colston S."/>
            <person name="Setubal J.C."/>
            <person name="Graf J."/>
            <person name="Gogarten J.P."/>
        </authorList>
    </citation>
    <scope>NUCLEOTIDE SEQUENCE</scope>
    <source>
        <strain evidence="1">BAQ071013-135</strain>
    </source>
</reference>
<organism evidence="1 2">
    <name type="scientific">Aeromonas veronii</name>
    <dbReference type="NCBI Taxonomy" id="654"/>
    <lineage>
        <taxon>Bacteria</taxon>
        <taxon>Pseudomonadati</taxon>
        <taxon>Pseudomonadota</taxon>
        <taxon>Gammaproteobacteria</taxon>
        <taxon>Aeromonadales</taxon>
        <taxon>Aeromonadaceae</taxon>
        <taxon>Aeromonas</taxon>
    </lineage>
</organism>
<evidence type="ECO:0000313" key="1">
    <source>
        <dbReference type="EMBL" id="TND51829.1"/>
    </source>
</evidence>
<accession>A0AAX2UP24</accession>
<dbReference type="Proteomes" id="UP000796104">
    <property type="component" value="Unassembled WGS sequence"/>
</dbReference>
<name>A0AAX2UP24_AERVE</name>